<dbReference type="AlphaFoldDB" id="A0A0C9TTJ5"/>
<evidence type="ECO:0000313" key="2">
    <source>
        <dbReference type="Proteomes" id="UP000054279"/>
    </source>
</evidence>
<dbReference type="OrthoDB" id="7832001at2759"/>
<accession>A0A0C9TTJ5</accession>
<keyword evidence="2" id="KW-1185">Reference proteome</keyword>
<reference evidence="1 2" key="1">
    <citation type="submission" date="2014-06" db="EMBL/GenBank/DDBJ databases">
        <title>Evolutionary Origins and Diversification of the Mycorrhizal Mutualists.</title>
        <authorList>
            <consortium name="DOE Joint Genome Institute"/>
            <consortium name="Mycorrhizal Genomics Consortium"/>
            <person name="Kohler A."/>
            <person name="Kuo A."/>
            <person name="Nagy L.G."/>
            <person name="Floudas D."/>
            <person name="Copeland A."/>
            <person name="Barry K.W."/>
            <person name="Cichocki N."/>
            <person name="Veneault-Fourrey C."/>
            <person name="LaButti K."/>
            <person name="Lindquist E.A."/>
            <person name="Lipzen A."/>
            <person name="Lundell T."/>
            <person name="Morin E."/>
            <person name="Murat C."/>
            <person name="Riley R."/>
            <person name="Ohm R."/>
            <person name="Sun H."/>
            <person name="Tunlid A."/>
            <person name="Henrissat B."/>
            <person name="Grigoriev I.V."/>
            <person name="Hibbett D.S."/>
            <person name="Martin F."/>
        </authorList>
    </citation>
    <scope>NUCLEOTIDE SEQUENCE [LARGE SCALE GENOMIC DNA]</scope>
    <source>
        <strain evidence="1 2">SS14</strain>
    </source>
</reference>
<dbReference type="Proteomes" id="UP000054279">
    <property type="component" value="Unassembled WGS sequence"/>
</dbReference>
<evidence type="ECO:0000313" key="1">
    <source>
        <dbReference type="EMBL" id="KIJ33648.1"/>
    </source>
</evidence>
<dbReference type="HOGENOM" id="CLU_2122625_0_0_1"/>
<name>A0A0C9TTJ5_SPHS4</name>
<protein>
    <submittedName>
        <fullName evidence="1">Uncharacterized protein</fullName>
    </submittedName>
</protein>
<dbReference type="EMBL" id="KN837210">
    <property type="protein sequence ID" value="KIJ33648.1"/>
    <property type="molecule type" value="Genomic_DNA"/>
</dbReference>
<organism evidence="1 2">
    <name type="scientific">Sphaerobolus stellatus (strain SS14)</name>
    <dbReference type="NCBI Taxonomy" id="990650"/>
    <lineage>
        <taxon>Eukaryota</taxon>
        <taxon>Fungi</taxon>
        <taxon>Dikarya</taxon>
        <taxon>Basidiomycota</taxon>
        <taxon>Agaricomycotina</taxon>
        <taxon>Agaricomycetes</taxon>
        <taxon>Phallomycetidae</taxon>
        <taxon>Geastrales</taxon>
        <taxon>Sphaerobolaceae</taxon>
        <taxon>Sphaerobolus</taxon>
    </lineage>
</organism>
<gene>
    <name evidence="1" type="ORF">M422DRAFT_783104</name>
</gene>
<sequence length="114" mass="12593">MYALNVSCAVSGTYNSLIIPPPSPAPTLPPPWLAHTLHHHQKSSALSVAADSKHIFGRCQTADIHTFMIKTTLQGYTGSVLALEIARDREWLFSSSSEYMRGWVDDVFSIDCTE</sequence>
<proteinExistence type="predicted"/>